<keyword evidence="2" id="KW-1185">Reference proteome</keyword>
<organism evidence="1 2">
    <name type="scientific">Daphnia magna</name>
    <dbReference type="NCBI Taxonomy" id="35525"/>
    <lineage>
        <taxon>Eukaryota</taxon>
        <taxon>Metazoa</taxon>
        <taxon>Ecdysozoa</taxon>
        <taxon>Arthropoda</taxon>
        <taxon>Crustacea</taxon>
        <taxon>Branchiopoda</taxon>
        <taxon>Diplostraca</taxon>
        <taxon>Cladocera</taxon>
        <taxon>Anomopoda</taxon>
        <taxon>Daphniidae</taxon>
        <taxon>Daphnia</taxon>
    </lineage>
</organism>
<proteinExistence type="predicted"/>
<comment type="caution">
    <text evidence="1">The sequence shown here is derived from an EMBL/GenBank/DDBJ whole genome shotgun (WGS) entry which is preliminary data.</text>
</comment>
<name>A0A164D715_9CRUS</name>
<accession>A0A164D715</accession>
<gene>
    <name evidence="1" type="ORF">APZ42_010822</name>
</gene>
<sequence length="40" mass="4412">MSAIPSAVPFRVASDRGWLLKRTSLLEMLPLIPCILSCIL</sequence>
<protein>
    <submittedName>
        <fullName evidence="1">Uncharacterized protein</fullName>
    </submittedName>
</protein>
<dbReference type="Proteomes" id="UP000076858">
    <property type="component" value="Unassembled WGS sequence"/>
</dbReference>
<dbReference type="AlphaFoldDB" id="A0A164D715"/>
<dbReference type="EMBL" id="LRGB01028782">
    <property type="protein sequence ID" value="KZR95463.1"/>
    <property type="molecule type" value="Genomic_DNA"/>
</dbReference>
<evidence type="ECO:0000313" key="2">
    <source>
        <dbReference type="Proteomes" id="UP000076858"/>
    </source>
</evidence>
<reference evidence="1 2" key="1">
    <citation type="submission" date="2016-03" db="EMBL/GenBank/DDBJ databases">
        <title>EvidentialGene: Evidence-directed Construction of Genes on Genomes.</title>
        <authorList>
            <person name="Gilbert D.G."/>
            <person name="Choi J.-H."/>
            <person name="Mockaitis K."/>
            <person name="Colbourne J."/>
            <person name="Pfrender M."/>
        </authorList>
    </citation>
    <scope>NUCLEOTIDE SEQUENCE [LARGE SCALE GENOMIC DNA]</scope>
    <source>
        <strain evidence="1 2">Xinb3</strain>
        <tissue evidence="1">Complete organism</tissue>
    </source>
</reference>
<evidence type="ECO:0000313" key="1">
    <source>
        <dbReference type="EMBL" id="KZR95463.1"/>
    </source>
</evidence>